<feature type="region of interest" description="Disordered" evidence="1">
    <location>
        <begin position="1"/>
        <end position="49"/>
    </location>
</feature>
<dbReference type="EMBL" id="CADEPM010000007">
    <property type="protein sequence ID" value="CAB3408672.1"/>
    <property type="molecule type" value="Genomic_DNA"/>
</dbReference>
<evidence type="ECO:0000313" key="3">
    <source>
        <dbReference type="Proteomes" id="UP000494206"/>
    </source>
</evidence>
<keyword evidence="3" id="KW-1185">Reference proteome</keyword>
<comment type="caution">
    <text evidence="2">The sequence shown here is derived from an EMBL/GenBank/DDBJ whole genome shotgun (WGS) entry which is preliminary data.</text>
</comment>
<protein>
    <submittedName>
        <fullName evidence="2">Uncharacterized protein</fullName>
    </submittedName>
</protein>
<evidence type="ECO:0000256" key="1">
    <source>
        <dbReference type="SAM" id="MobiDB-lite"/>
    </source>
</evidence>
<feature type="compositionally biased region" description="Basic and acidic residues" evidence="1">
    <location>
        <begin position="27"/>
        <end position="39"/>
    </location>
</feature>
<gene>
    <name evidence="2" type="ORF">CBOVIS_LOCUS10421</name>
</gene>
<feature type="compositionally biased region" description="Low complexity" evidence="1">
    <location>
        <begin position="139"/>
        <end position="148"/>
    </location>
</feature>
<feature type="compositionally biased region" description="Polar residues" evidence="1">
    <location>
        <begin position="128"/>
        <end position="138"/>
    </location>
</feature>
<accession>A0A8S1F841</accession>
<feature type="compositionally biased region" description="Polar residues" evidence="1">
    <location>
        <begin position="9"/>
        <end position="25"/>
    </location>
</feature>
<evidence type="ECO:0000313" key="2">
    <source>
        <dbReference type="EMBL" id="CAB3408672.1"/>
    </source>
</evidence>
<feature type="compositionally biased region" description="Low complexity" evidence="1">
    <location>
        <begin position="110"/>
        <end position="127"/>
    </location>
</feature>
<dbReference type="Proteomes" id="UP000494206">
    <property type="component" value="Unassembled WGS sequence"/>
</dbReference>
<sequence>MLEMEHARQQPNVDQNLNLGSVEQSPNEERTPTKRHDEGCFSGEEQQKQQIISSLFEEIRLEAALFDGKPAMSPVTQAIAAADKKLKKRKNELALEMTADDVADILGDTSPANFNPNNPFSGPSPSSHTFSEMGSPASQQQQQQQQQQKMSPPLSKYSQNNQGQRNSPQYSQYMSLSSPMHSQIARQGSTPLNSSPPSNNGMGLHSPANSMHTPSPMAMQSPQMPAPHHPLGHHLPHHTRLLQHQQSAPNLRHTDFHGDLPLPHQLVPMPGSRPFDQTLVEEFDMCVRAILMASTRAQCRNVYRQLTAEISELYSRVVKNQVPKKAVKKIVATHAPCTPNERFELERQFKCLSDGLESRRSSQLYESIVNFLYKMRIAIPDS</sequence>
<name>A0A8S1F841_9PELO</name>
<feature type="compositionally biased region" description="Polar residues" evidence="1">
    <location>
        <begin position="156"/>
        <end position="190"/>
    </location>
</feature>
<dbReference type="AlphaFoldDB" id="A0A8S1F841"/>
<reference evidence="2 3" key="1">
    <citation type="submission" date="2020-04" db="EMBL/GenBank/DDBJ databases">
        <authorList>
            <person name="Laetsch R D."/>
            <person name="Stevens L."/>
            <person name="Kumar S."/>
            <person name="Blaxter L. M."/>
        </authorList>
    </citation>
    <scope>NUCLEOTIDE SEQUENCE [LARGE SCALE GENOMIC DNA]</scope>
</reference>
<dbReference type="OrthoDB" id="5860601at2759"/>
<feature type="region of interest" description="Disordered" evidence="1">
    <location>
        <begin position="108"/>
        <end position="226"/>
    </location>
</feature>
<feature type="compositionally biased region" description="Low complexity" evidence="1">
    <location>
        <begin position="191"/>
        <end position="200"/>
    </location>
</feature>
<feature type="compositionally biased region" description="Low complexity" evidence="1">
    <location>
        <begin position="214"/>
        <end position="223"/>
    </location>
</feature>
<proteinExistence type="predicted"/>
<organism evidence="2 3">
    <name type="scientific">Caenorhabditis bovis</name>
    <dbReference type="NCBI Taxonomy" id="2654633"/>
    <lineage>
        <taxon>Eukaryota</taxon>
        <taxon>Metazoa</taxon>
        <taxon>Ecdysozoa</taxon>
        <taxon>Nematoda</taxon>
        <taxon>Chromadorea</taxon>
        <taxon>Rhabditida</taxon>
        <taxon>Rhabditina</taxon>
        <taxon>Rhabditomorpha</taxon>
        <taxon>Rhabditoidea</taxon>
        <taxon>Rhabditidae</taxon>
        <taxon>Peloderinae</taxon>
        <taxon>Caenorhabditis</taxon>
    </lineage>
</organism>